<feature type="transmembrane region" description="Helical" evidence="9">
    <location>
        <begin position="60"/>
        <end position="84"/>
    </location>
</feature>
<evidence type="ECO:0000313" key="12">
    <source>
        <dbReference type="Proteomes" id="UP001159405"/>
    </source>
</evidence>
<feature type="transmembrane region" description="Helical" evidence="9">
    <location>
        <begin position="143"/>
        <end position="166"/>
    </location>
</feature>
<feature type="non-terminal residue" evidence="11">
    <location>
        <position position="1"/>
    </location>
</feature>
<evidence type="ECO:0000256" key="1">
    <source>
        <dbReference type="ARBA" id="ARBA00004141"/>
    </source>
</evidence>
<evidence type="ECO:0000259" key="10">
    <source>
        <dbReference type="PROSITE" id="PS50262"/>
    </source>
</evidence>
<dbReference type="Pfam" id="PF00001">
    <property type="entry name" value="7tm_1"/>
    <property type="match status" value="1"/>
</dbReference>
<keyword evidence="3 9" id="KW-1133">Transmembrane helix</keyword>
<dbReference type="SMART" id="SM01381">
    <property type="entry name" value="7TM_GPCR_Srsx"/>
    <property type="match status" value="1"/>
</dbReference>
<dbReference type="SUPFAM" id="SSF81321">
    <property type="entry name" value="Family A G protein-coupled receptor-like"/>
    <property type="match status" value="1"/>
</dbReference>
<reference evidence="11 12" key="1">
    <citation type="submission" date="2022-05" db="EMBL/GenBank/DDBJ databases">
        <authorList>
            <consortium name="Genoscope - CEA"/>
            <person name="William W."/>
        </authorList>
    </citation>
    <scope>NUCLEOTIDE SEQUENCE [LARGE SCALE GENOMIC DNA]</scope>
</reference>
<evidence type="ECO:0000313" key="11">
    <source>
        <dbReference type="EMBL" id="CAH3033633.1"/>
    </source>
</evidence>
<comment type="caution">
    <text evidence="11">The sequence shown here is derived from an EMBL/GenBank/DDBJ whole genome shotgun (WGS) entry which is preliminary data.</text>
</comment>
<evidence type="ECO:0000256" key="2">
    <source>
        <dbReference type="ARBA" id="ARBA00022692"/>
    </source>
</evidence>
<dbReference type="PANTHER" id="PTHR45695:SF9">
    <property type="entry name" value="LEUCOKININ RECEPTOR"/>
    <property type="match status" value="1"/>
</dbReference>
<evidence type="ECO:0000256" key="5">
    <source>
        <dbReference type="ARBA" id="ARBA00023136"/>
    </source>
</evidence>
<protein>
    <recommendedName>
        <fullName evidence="10">G-protein coupled receptors family 1 profile domain-containing protein</fullName>
    </recommendedName>
</protein>
<dbReference type="InterPro" id="IPR017452">
    <property type="entry name" value="GPCR_Rhodpsn_7TM"/>
</dbReference>
<gene>
    <name evidence="11" type="ORF">PLOB_00015979</name>
</gene>
<evidence type="ECO:0000256" key="7">
    <source>
        <dbReference type="ARBA" id="ARBA00023224"/>
    </source>
</evidence>
<feature type="domain" description="G-protein coupled receptors family 1 profile" evidence="10">
    <location>
        <begin position="39"/>
        <end position="295"/>
    </location>
</feature>
<comment type="subcellular location">
    <subcellularLocation>
        <location evidence="1">Membrane</location>
        <topology evidence="1">Multi-pass membrane protein</topology>
    </subcellularLocation>
</comment>
<dbReference type="PANTHER" id="PTHR45695">
    <property type="entry name" value="LEUCOKININ RECEPTOR-RELATED"/>
    <property type="match status" value="1"/>
</dbReference>
<keyword evidence="12" id="KW-1185">Reference proteome</keyword>
<evidence type="ECO:0000256" key="8">
    <source>
        <dbReference type="RuleBase" id="RU000688"/>
    </source>
</evidence>
<dbReference type="PROSITE" id="PS50262">
    <property type="entry name" value="G_PROTEIN_RECEP_F1_2"/>
    <property type="match status" value="1"/>
</dbReference>
<dbReference type="PROSITE" id="PS00237">
    <property type="entry name" value="G_PROTEIN_RECEP_F1_1"/>
    <property type="match status" value="1"/>
</dbReference>
<evidence type="ECO:0000256" key="3">
    <source>
        <dbReference type="ARBA" id="ARBA00022989"/>
    </source>
</evidence>
<feature type="transmembrane region" description="Helical" evidence="9">
    <location>
        <begin position="243"/>
        <end position="266"/>
    </location>
</feature>
<sequence>SSGSSGVENFVCNPLDDSFPAQVGKILIFSLIILTSFFGNSLIIFIVYKRPELRKTTNYFIVNMAVSDFIFPLAAIPLSLAYLVSGSLEWFIDGMAGLILCKLGTFLRRVSASVSLESLVWIALDRFVAVVLPMKVRLISRRVRAFGIVSTWITAIVINSVDLYMYDLVEKHHTLRCSYSPVYWYTLIYLLRVALFCIAPLFAMTILYCMIAVTLRKQDKALRLATNNQADHKKRRAFKMSMSIMASFYICVIPMFVLNIVLRMGIEVPCLSLKLLIFFGYFMLYFSSTINPIICIAFVRSYRRGFIDIFHSSWRKILNASNAETRQRENFSLQQIRLTPISEKREIPST</sequence>
<dbReference type="PRINTS" id="PR00237">
    <property type="entry name" value="GPCRRHODOPSN"/>
</dbReference>
<dbReference type="Gene3D" id="1.20.1070.10">
    <property type="entry name" value="Rhodopsin 7-helix transmembrane proteins"/>
    <property type="match status" value="1"/>
</dbReference>
<evidence type="ECO:0000256" key="6">
    <source>
        <dbReference type="ARBA" id="ARBA00023170"/>
    </source>
</evidence>
<keyword evidence="6 8" id="KW-0675">Receptor</keyword>
<dbReference type="Proteomes" id="UP001159405">
    <property type="component" value="Unassembled WGS sequence"/>
</dbReference>
<keyword evidence="7 8" id="KW-0807">Transducer</keyword>
<accession>A0ABN8MV16</accession>
<dbReference type="CDD" id="cd00637">
    <property type="entry name" value="7tm_classA_rhodopsin-like"/>
    <property type="match status" value="1"/>
</dbReference>
<keyword evidence="2 8" id="KW-0812">Transmembrane</keyword>
<evidence type="ECO:0000256" key="4">
    <source>
        <dbReference type="ARBA" id="ARBA00023040"/>
    </source>
</evidence>
<feature type="transmembrane region" description="Helical" evidence="9">
    <location>
        <begin position="26"/>
        <end position="48"/>
    </location>
</feature>
<evidence type="ECO:0000256" key="9">
    <source>
        <dbReference type="SAM" id="Phobius"/>
    </source>
</evidence>
<dbReference type="InterPro" id="IPR000276">
    <property type="entry name" value="GPCR_Rhodpsn"/>
</dbReference>
<feature type="transmembrane region" description="Helical" evidence="9">
    <location>
        <begin position="186"/>
        <end position="213"/>
    </location>
</feature>
<dbReference type="EMBL" id="CALNXK010000002">
    <property type="protein sequence ID" value="CAH3033633.1"/>
    <property type="molecule type" value="Genomic_DNA"/>
</dbReference>
<proteinExistence type="inferred from homology"/>
<keyword evidence="5 9" id="KW-0472">Membrane</keyword>
<comment type="similarity">
    <text evidence="8">Belongs to the G-protein coupled receptor 1 family.</text>
</comment>
<keyword evidence="4 8" id="KW-0297">G-protein coupled receptor</keyword>
<feature type="transmembrane region" description="Helical" evidence="9">
    <location>
        <begin position="278"/>
        <end position="299"/>
    </location>
</feature>
<organism evidence="11 12">
    <name type="scientific">Porites lobata</name>
    <dbReference type="NCBI Taxonomy" id="104759"/>
    <lineage>
        <taxon>Eukaryota</taxon>
        <taxon>Metazoa</taxon>
        <taxon>Cnidaria</taxon>
        <taxon>Anthozoa</taxon>
        <taxon>Hexacorallia</taxon>
        <taxon>Scleractinia</taxon>
        <taxon>Fungiina</taxon>
        <taxon>Poritidae</taxon>
        <taxon>Porites</taxon>
    </lineage>
</organism>
<name>A0ABN8MV16_9CNID</name>